<protein>
    <submittedName>
        <fullName evidence="2">Uncharacterized protein</fullName>
    </submittedName>
</protein>
<keyword evidence="1" id="KW-0472">Membrane</keyword>
<feature type="transmembrane region" description="Helical" evidence="1">
    <location>
        <begin position="96"/>
        <end position="118"/>
    </location>
</feature>
<organism evidence="2 3">
    <name type="scientific">Clostridium kluyveri (strain NBRC 12016)</name>
    <dbReference type="NCBI Taxonomy" id="583346"/>
    <lineage>
        <taxon>Bacteria</taxon>
        <taxon>Bacillati</taxon>
        <taxon>Bacillota</taxon>
        <taxon>Clostridia</taxon>
        <taxon>Eubacteriales</taxon>
        <taxon>Clostridiaceae</taxon>
        <taxon>Clostridium</taxon>
    </lineage>
</organism>
<dbReference type="Proteomes" id="UP000007969">
    <property type="component" value="Plasmid pCKL1"/>
</dbReference>
<gene>
    <name evidence="2" type="ordered locus">CKR_P38</name>
</gene>
<dbReference type="HOGENOM" id="CLU_1966735_0_0_9"/>
<evidence type="ECO:0000313" key="2">
    <source>
        <dbReference type="EMBL" id="BAH08557.1"/>
    </source>
</evidence>
<evidence type="ECO:0000313" key="3">
    <source>
        <dbReference type="Proteomes" id="UP000007969"/>
    </source>
</evidence>
<name>B9E6I0_CLOK1</name>
<feature type="transmembrane region" description="Helical" evidence="1">
    <location>
        <begin position="50"/>
        <end position="75"/>
    </location>
</feature>
<evidence type="ECO:0000256" key="1">
    <source>
        <dbReference type="SAM" id="Phobius"/>
    </source>
</evidence>
<keyword evidence="1" id="KW-0812">Transmembrane</keyword>
<feature type="transmembrane region" description="Helical" evidence="1">
    <location>
        <begin position="7"/>
        <end position="30"/>
    </location>
</feature>
<dbReference type="AlphaFoldDB" id="B9E6I0"/>
<proteinExistence type="predicted"/>
<geneLocation type="plasmid" evidence="2 3">
    <name>pCKL1</name>
</geneLocation>
<sequence>MPVTSKIFLISSIVKLFIFFPLNICLNLIGLSPDILPSSLTDTSFSISHLAILGYTIPLHSLFINAPLLHASFNIRLTYSCDTLNSFPMVRRLQPFTLISNILILSSSLIILITTYPFNCSISLLNS</sequence>
<dbReference type="KEGG" id="ckr:CKR_P38"/>
<dbReference type="EMBL" id="AP009050">
    <property type="protein sequence ID" value="BAH08557.1"/>
    <property type="molecule type" value="Genomic_DNA"/>
</dbReference>
<keyword evidence="2" id="KW-0614">Plasmid</keyword>
<accession>B9E6I0</accession>
<keyword evidence="1" id="KW-1133">Transmembrane helix</keyword>
<reference evidence="3" key="1">
    <citation type="submission" date="2005-09" db="EMBL/GenBank/DDBJ databases">
        <title>Complete genome sequence of Clostridium kluyveri and comparative genomics of Clostridia species.</title>
        <authorList>
            <person name="Inui M."/>
            <person name="Nonaka H."/>
            <person name="Shinoda Y."/>
            <person name="Ikenaga Y."/>
            <person name="Abe M."/>
            <person name="Naito K."/>
            <person name="Vertes A.A."/>
            <person name="Yukawa H."/>
        </authorList>
    </citation>
    <scope>NUCLEOTIDE SEQUENCE [LARGE SCALE GENOMIC DNA]</scope>
    <source>
        <strain evidence="3">NBRC 12016</strain>
        <plasmid evidence="3">Plasmid pCKL1</plasmid>
    </source>
</reference>